<accession>A0A5B0QE25</accession>
<name>A0A5B0QE25_PUCGR</name>
<organism evidence="2 3">
    <name type="scientific">Puccinia graminis f. sp. tritici</name>
    <dbReference type="NCBI Taxonomy" id="56615"/>
    <lineage>
        <taxon>Eukaryota</taxon>
        <taxon>Fungi</taxon>
        <taxon>Dikarya</taxon>
        <taxon>Basidiomycota</taxon>
        <taxon>Pucciniomycotina</taxon>
        <taxon>Pucciniomycetes</taxon>
        <taxon>Pucciniales</taxon>
        <taxon>Pucciniaceae</taxon>
        <taxon>Puccinia</taxon>
    </lineage>
</organism>
<dbReference type="AlphaFoldDB" id="A0A5B0QE25"/>
<feature type="region of interest" description="Disordered" evidence="1">
    <location>
        <begin position="1"/>
        <end position="27"/>
    </location>
</feature>
<protein>
    <submittedName>
        <fullName evidence="2">Uncharacterized protein</fullName>
    </submittedName>
</protein>
<evidence type="ECO:0000256" key="1">
    <source>
        <dbReference type="SAM" id="MobiDB-lite"/>
    </source>
</evidence>
<proteinExistence type="predicted"/>
<reference evidence="2 3" key="1">
    <citation type="submission" date="2019-05" db="EMBL/GenBank/DDBJ databases">
        <title>Emergence of the Ug99 lineage of the wheat stem rust pathogen through somatic hybridization.</title>
        <authorList>
            <person name="Li F."/>
            <person name="Upadhyaya N.M."/>
            <person name="Sperschneider J."/>
            <person name="Matny O."/>
            <person name="Nguyen-Phuc H."/>
            <person name="Mago R."/>
            <person name="Raley C."/>
            <person name="Miller M.E."/>
            <person name="Silverstein K.A.T."/>
            <person name="Henningsen E."/>
            <person name="Hirsch C.D."/>
            <person name="Visser B."/>
            <person name="Pretorius Z.A."/>
            <person name="Steffenson B.J."/>
            <person name="Schwessinger B."/>
            <person name="Dodds P.N."/>
            <person name="Figueroa M."/>
        </authorList>
    </citation>
    <scope>NUCLEOTIDE SEQUENCE [LARGE SCALE GENOMIC DNA]</scope>
    <source>
        <strain evidence="2 3">Ug99</strain>
    </source>
</reference>
<dbReference type="Proteomes" id="UP000325313">
    <property type="component" value="Unassembled WGS sequence"/>
</dbReference>
<gene>
    <name evidence="2" type="ORF">PGTUg99_005362</name>
</gene>
<sequence>MVPAKQALNRGASRPDSNLREDGRNQKVRFSQPQFICYPSTSKGSTISIVTLDIIPIPTPSDDDLFRFESALHCQERLTSLAALFPFKMG</sequence>
<evidence type="ECO:0000313" key="2">
    <source>
        <dbReference type="EMBL" id="KAA1111379.1"/>
    </source>
</evidence>
<evidence type="ECO:0000313" key="3">
    <source>
        <dbReference type="Proteomes" id="UP000325313"/>
    </source>
</evidence>
<comment type="caution">
    <text evidence="2">The sequence shown here is derived from an EMBL/GenBank/DDBJ whole genome shotgun (WGS) entry which is preliminary data.</text>
</comment>
<dbReference type="EMBL" id="VDEP01000285">
    <property type="protein sequence ID" value="KAA1111379.1"/>
    <property type="molecule type" value="Genomic_DNA"/>
</dbReference>